<dbReference type="SUPFAM" id="SSF49354">
    <property type="entry name" value="PapD-like"/>
    <property type="match status" value="1"/>
</dbReference>
<dbReference type="AlphaFoldDB" id="A0AA48M288"/>
<name>A0AA48M288_9ZZZZ</name>
<dbReference type="PANTHER" id="PTHR30251">
    <property type="entry name" value="PILUS ASSEMBLY CHAPERONE"/>
    <property type="match status" value="1"/>
</dbReference>
<evidence type="ECO:0000313" key="3">
    <source>
        <dbReference type="EMBL" id="CAJ0885157.1"/>
    </source>
</evidence>
<dbReference type="InterPro" id="IPR016147">
    <property type="entry name" value="Pili_assmbl_chaperone_N"/>
</dbReference>
<reference evidence="3" key="1">
    <citation type="submission" date="2023-07" db="EMBL/GenBank/DDBJ databases">
        <authorList>
            <person name="Pelsma A.J. K."/>
        </authorList>
    </citation>
    <scope>NUCLEOTIDE SEQUENCE</scope>
</reference>
<dbReference type="PANTHER" id="PTHR30251:SF4">
    <property type="entry name" value="SLR1668 PROTEIN"/>
    <property type="match status" value="1"/>
</dbReference>
<feature type="domain" description="Pili assembly chaperone N-terminal" evidence="2">
    <location>
        <begin position="27"/>
        <end position="142"/>
    </location>
</feature>
<protein>
    <recommendedName>
        <fullName evidence="2">Pili assembly chaperone N-terminal domain-containing protein</fullName>
    </recommendedName>
</protein>
<evidence type="ECO:0000259" key="2">
    <source>
        <dbReference type="Pfam" id="PF00345"/>
    </source>
</evidence>
<gene>
    <name evidence="3" type="ORF">AMST5_03589</name>
</gene>
<accession>A0AA48M288</accession>
<dbReference type="EMBL" id="OY288114">
    <property type="protein sequence ID" value="CAJ0885157.1"/>
    <property type="molecule type" value="Genomic_DNA"/>
</dbReference>
<proteinExistence type="predicted"/>
<dbReference type="GO" id="GO:0030288">
    <property type="term" value="C:outer membrane-bounded periplasmic space"/>
    <property type="evidence" value="ECO:0007669"/>
    <property type="project" value="InterPro"/>
</dbReference>
<dbReference type="GO" id="GO:0071555">
    <property type="term" value="P:cell wall organization"/>
    <property type="evidence" value="ECO:0007669"/>
    <property type="project" value="InterPro"/>
</dbReference>
<feature type="region of interest" description="Disordered" evidence="1">
    <location>
        <begin position="215"/>
        <end position="239"/>
    </location>
</feature>
<dbReference type="InterPro" id="IPR050643">
    <property type="entry name" value="Periplasmic_pilus_chap"/>
</dbReference>
<dbReference type="Pfam" id="PF00345">
    <property type="entry name" value="PapD_N"/>
    <property type="match status" value="1"/>
</dbReference>
<dbReference type="InterPro" id="IPR013783">
    <property type="entry name" value="Ig-like_fold"/>
</dbReference>
<evidence type="ECO:0000256" key="1">
    <source>
        <dbReference type="SAM" id="MobiDB-lite"/>
    </source>
</evidence>
<organism evidence="3">
    <name type="scientific">freshwater sediment metagenome</name>
    <dbReference type="NCBI Taxonomy" id="556182"/>
    <lineage>
        <taxon>unclassified sequences</taxon>
        <taxon>metagenomes</taxon>
        <taxon>ecological metagenomes</taxon>
    </lineage>
</organism>
<sequence>MKRSSRAFHLSLIIGLAAVKTCEATSLQVSPVTIDIPPSGASAVVTLRNSGAKPLSAQIRVFKWTQADGEDVLEPTESVVASPPSIDLTGDQTYSVRIVRTDETPVTQSEYYRLLVDELPDSATPRPGTVNMVMRYSIPVFFEQADGEPPKLSWSYKKSKGSVALTLRNDGDQHIKISNLTLKNSAGATVGFGAGLVGYALAHSQVVWTRASKGFSGGPSKVTAQSDMGPINGEAVEQR</sequence>
<dbReference type="Gene3D" id="2.60.40.10">
    <property type="entry name" value="Immunoglobulins"/>
    <property type="match status" value="1"/>
</dbReference>
<dbReference type="InterPro" id="IPR008962">
    <property type="entry name" value="PapD-like_sf"/>
</dbReference>